<feature type="non-terminal residue" evidence="1">
    <location>
        <position position="46"/>
    </location>
</feature>
<dbReference type="Proteomes" id="UP000221165">
    <property type="component" value="Unassembled WGS sequence"/>
</dbReference>
<gene>
    <name evidence="1" type="ORF">CSUI_007161</name>
</gene>
<dbReference type="AlphaFoldDB" id="A0A2C6KRD4"/>
<dbReference type="VEuPathDB" id="ToxoDB:CSUI_007161"/>
<accession>A0A2C6KRD4</accession>
<protein>
    <submittedName>
        <fullName evidence="1">Uncharacterized protein</fullName>
    </submittedName>
</protein>
<dbReference type="EMBL" id="MIGC01003718">
    <property type="protein sequence ID" value="PHJ19005.1"/>
    <property type="molecule type" value="Genomic_DNA"/>
</dbReference>
<evidence type="ECO:0000313" key="2">
    <source>
        <dbReference type="Proteomes" id="UP000221165"/>
    </source>
</evidence>
<comment type="caution">
    <text evidence="1">The sequence shown here is derived from an EMBL/GenBank/DDBJ whole genome shotgun (WGS) entry which is preliminary data.</text>
</comment>
<proteinExistence type="predicted"/>
<sequence length="46" mass="5413">MIVFSIYIYIPSNLPASFAFTPLLPADEDHICVYTYMYLYSHARKH</sequence>
<dbReference type="GeneID" id="94430522"/>
<reference evidence="1 2" key="1">
    <citation type="journal article" date="2017" name="Int. J. Parasitol.">
        <title>The genome of the protozoan parasite Cystoisospora suis and a reverse vaccinology approach to identify vaccine candidates.</title>
        <authorList>
            <person name="Palmieri N."/>
            <person name="Shrestha A."/>
            <person name="Ruttkowski B."/>
            <person name="Beck T."/>
            <person name="Vogl C."/>
            <person name="Tomley F."/>
            <person name="Blake D.P."/>
            <person name="Joachim A."/>
        </authorList>
    </citation>
    <scope>NUCLEOTIDE SEQUENCE [LARGE SCALE GENOMIC DNA]</scope>
    <source>
        <strain evidence="1 2">Wien I</strain>
    </source>
</reference>
<name>A0A2C6KRD4_9APIC</name>
<keyword evidence="2" id="KW-1185">Reference proteome</keyword>
<evidence type="ECO:0000313" key="1">
    <source>
        <dbReference type="EMBL" id="PHJ19005.1"/>
    </source>
</evidence>
<dbReference type="RefSeq" id="XP_067920707.1">
    <property type="nucleotide sequence ID" value="XM_068067311.1"/>
</dbReference>
<organism evidence="1 2">
    <name type="scientific">Cystoisospora suis</name>
    <dbReference type="NCBI Taxonomy" id="483139"/>
    <lineage>
        <taxon>Eukaryota</taxon>
        <taxon>Sar</taxon>
        <taxon>Alveolata</taxon>
        <taxon>Apicomplexa</taxon>
        <taxon>Conoidasida</taxon>
        <taxon>Coccidia</taxon>
        <taxon>Eucoccidiorida</taxon>
        <taxon>Eimeriorina</taxon>
        <taxon>Sarcocystidae</taxon>
        <taxon>Cystoisospora</taxon>
    </lineage>
</organism>